<accession>A0A420IVC9</accession>
<proteinExistence type="predicted"/>
<sequence>MTEATLKTVTRILREREISFDLELLKTALTDAKSQSKIQEWVDEYLSPETLLTKDELRHFTDLTETGEFERLSKEDLSLVLDLNEYELRTAIEELRQSTAAVERQNEFLRLQQNALSTLCKTERRTRQSRSQIDRGQVRRWEAEKSSIAAAISELVQILIYKNSDLAQFLKTSDLNFKQAIGSILQSDDKLLSSFQKLASDLDLNPPEDDKIIEKNKEYCARYIKYTVEGMRTKLDRIYLEALKNYSCNKNSEDNNQEVSDLQEELESLYSEIQPVAQIFVEKQYLEPLLQITKYTNSHSEKRLFKAFEYIENSLSSITRRIELYAEKVKEFQGHRMAVEAVLKIARNELSFQDPPALDTKLRTCSARDMCSLSSHIDGEIRPEEQLAQSLGITLPKKNELEEASQLTMEKTLNERIARHKSQESTLQSTIESFISSHLADARVTLVLLRDVLLDKSNYNKIQLVDPELLRALDQVEADFSHARQRLETLDLSDLESENSQRDLFVRHWSREHDSVI</sequence>
<dbReference type="AlphaFoldDB" id="A0A420IVC9"/>
<reference evidence="1 2" key="1">
    <citation type="journal article" date="2018" name="BMC Genomics">
        <title>Comparative genome analyses reveal sequence features reflecting distinct modes of host-adaptation between dicot and monocot powdery mildew.</title>
        <authorList>
            <person name="Wu Y."/>
            <person name="Ma X."/>
            <person name="Pan Z."/>
            <person name="Kale S.D."/>
            <person name="Song Y."/>
            <person name="King H."/>
            <person name="Zhang Q."/>
            <person name="Presley C."/>
            <person name="Deng X."/>
            <person name="Wei C.I."/>
            <person name="Xiao S."/>
        </authorList>
    </citation>
    <scope>NUCLEOTIDE SEQUENCE [LARGE SCALE GENOMIC DNA]</scope>
    <source>
        <strain evidence="1">UMSG1</strain>
    </source>
</reference>
<comment type="caution">
    <text evidence="1">The sequence shown here is derived from an EMBL/GenBank/DDBJ whole genome shotgun (WGS) entry which is preliminary data.</text>
</comment>
<evidence type="ECO:0000313" key="1">
    <source>
        <dbReference type="EMBL" id="RKF78478.1"/>
    </source>
</evidence>
<organism evidence="1 2">
    <name type="scientific">Golovinomyces cichoracearum</name>
    <dbReference type="NCBI Taxonomy" id="62708"/>
    <lineage>
        <taxon>Eukaryota</taxon>
        <taxon>Fungi</taxon>
        <taxon>Dikarya</taxon>
        <taxon>Ascomycota</taxon>
        <taxon>Pezizomycotina</taxon>
        <taxon>Leotiomycetes</taxon>
        <taxon>Erysiphales</taxon>
        <taxon>Erysiphaceae</taxon>
        <taxon>Golovinomyces</taxon>
    </lineage>
</organism>
<dbReference type="EMBL" id="MCBS01021118">
    <property type="protein sequence ID" value="RKF78478.1"/>
    <property type="molecule type" value="Genomic_DNA"/>
</dbReference>
<name>A0A420IVC9_9PEZI</name>
<dbReference type="Proteomes" id="UP000285326">
    <property type="component" value="Unassembled WGS sequence"/>
</dbReference>
<protein>
    <submittedName>
        <fullName evidence="1">Uncharacterized protein</fullName>
    </submittedName>
</protein>
<gene>
    <name evidence="1" type="ORF">GcM1_211056</name>
</gene>
<evidence type="ECO:0000313" key="2">
    <source>
        <dbReference type="Proteomes" id="UP000285326"/>
    </source>
</evidence>